<evidence type="ECO:0000313" key="2">
    <source>
        <dbReference type="Proteomes" id="UP000268014"/>
    </source>
</evidence>
<dbReference type="EMBL" id="UZAF01017164">
    <property type="protein sequence ID" value="VDO38620.1"/>
    <property type="molecule type" value="Genomic_DNA"/>
</dbReference>
<dbReference type="Proteomes" id="UP000268014">
    <property type="component" value="Unassembled WGS sequence"/>
</dbReference>
<evidence type="ECO:0000313" key="1">
    <source>
        <dbReference type="EMBL" id="VDO38620.1"/>
    </source>
</evidence>
<evidence type="ECO:0000313" key="3">
    <source>
        <dbReference type="WBParaSite" id="HPLM_0000989401-mRNA-1"/>
    </source>
</evidence>
<sequence>MRRRVCLVHPEIKRRSAQVQVNELFSTAAARRLRAQYGGSNGSGSSLTQEADIVTFEIKDDGKLDMMFGYTLH</sequence>
<proteinExistence type="predicted"/>
<protein>
    <submittedName>
        <fullName evidence="3">CUB domain-containing protein</fullName>
    </submittedName>
</protein>
<accession>A0A0N4WGG2</accession>
<organism evidence="3">
    <name type="scientific">Haemonchus placei</name>
    <name type="common">Barber's pole worm</name>
    <dbReference type="NCBI Taxonomy" id="6290"/>
    <lineage>
        <taxon>Eukaryota</taxon>
        <taxon>Metazoa</taxon>
        <taxon>Ecdysozoa</taxon>
        <taxon>Nematoda</taxon>
        <taxon>Chromadorea</taxon>
        <taxon>Rhabditida</taxon>
        <taxon>Rhabditina</taxon>
        <taxon>Rhabditomorpha</taxon>
        <taxon>Strongyloidea</taxon>
        <taxon>Trichostrongylidae</taxon>
        <taxon>Haemonchus</taxon>
    </lineage>
</organism>
<gene>
    <name evidence="1" type="ORF">HPLM_LOCUS9886</name>
</gene>
<reference evidence="1 2" key="2">
    <citation type="submission" date="2018-11" db="EMBL/GenBank/DDBJ databases">
        <authorList>
            <consortium name="Pathogen Informatics"/>
        </authorList>
    </citation>
    <scope>NUCLEOTIDE SEQUENCE [LARGE SCALE GENOMIC DNA]</scope>
    <source>
        <strain evidence="1 2">MHpl1</strain>
    </source>
</reference>
<dbReference type="AlphaFoldDB" id="A0A0N4WGG2"/>
<name>A0A0N4WGG2_HAEPC</name>
<dbReference type="WBParaSite" id="HPLM_0000989401-mRNA-1">
    <property type="protein sequence ID" value="HPLM_0000989401-mRNA-1"/>
    <property type="gene ID" value="HPLM_0000989401"/>
</dbReference>
<keyword evidence="2" id="KW-1185">Reference proteome</keyword>
<reference evidence="3" key="1">
    <citation type="submission" date="2017-02" db="UniProtKB">
        <authorList>
            <consortium name="WormBaseParasite"/>
        </authorList>
    </citation>
    <scope>IDENTIFICATION</scope>
</reference>